<dbReference type="RefSeq" id="WP_136942545.1">
    <property type="nucleotide sequence ID" value="NZ_SWKR01000002.1"/>
</dbReference>
<dbReference type="AlphaFoldDB" id="A0A4U1L197"/>
<name>A0A4U1L197_9SPHN</name>
<protein>
    <submittedName>
        <fullName evidence="2">Uncharacterized protein</fullName>
    </submittedName>
</protein>
<sequence>MIDPGEIQPPRWKQADITALRERARAVEDISAIATALGRTLSDIRRMAAPQHQMGPANRDQRTHERIV</sequence>
<evidence type="ECO:0000313" key="3">
    <source>
        <dbReference type="Proteomes" id="UP000309138"/>
    </source>
</evidence>
<accession>A0A4U1L197</accession>
<evidence type="ECO:0000313" key="2">
    <source>
        <dbReference type="EMBL" id="TKD50601.1"/>
    </source>
</evidence>
<proteinExistence type="predicted"/>
<organism evidence="2 3">
    <name type="scientific">Sphingomonas baiyangensis</name>
    <dbReference type="NCBI Taxonomy" id="2572576"/>
    <lineage>
        <taxon>Bacteria</taxon>
        <taxon>Pseudomonadati</taxon>
        <taxon>Pseudomonadota</taxon>
        <taxon>Alphaproteobacteria</taxon>
        <taxon>Sphingomonadales</taxon>
        <taxon>Sphingomonadaceae</taxon>
        <taxon>Sphingomonas</taxon>
    </lineage>
</organism>
<feature type="region of interest" description="Disordered" evidence="1">
    <location>
        <begin position="48"/>
        <end position="68"/>
    </location>
</feature>
<reference evidence="2 3" key="1">
    <citation type="submission" date="2019-04" db="EMBL/GenBank/DDBJ databases">
        <authorList>
            <person name="Yang Y."/>
            <person name="Wei D."/>
        </authorList>
    </citation>
    <scope>NUCLEOTIDE SEQUENCE [LARGE SCALE GENOMIC DNA]</scope>
    <source>
        <strain evidence="2 3">L-1-4w-11</strain>
    </source>
</reference>
<comment type="caution">
    <text evidence="2">The sequence shown here is derived from an EMBL/GenBank/DDBJ whole genome shotgun (WGS) entry which is preliminary data.</text>
</comment>
<evidence type="ECO:0000256" key="1">
    <source>
        <dbReference type="SAM" id="MobiDB-lite"/>
    </source>
</evidence>
<feature type="compositionally biased region" description="Basic and acidic residues" evidence="1">
    <location>
        <begin position="59"/>
        <end position="68"/>
    </location>
</feature>
<keyword evidence="3" id="KW-1185">Reference proteome</keyword>
<dbReference type="OrthoDB" id="7584763at2"/>
<dbReference type="EMBL" id="SWKR01000002">
    <property type="protein sequence ID" value="TKD50601.1"/>
    <property type="molecule type" value="Genomic_DNA"/>
</dbReference>
<dbReference type="Proteomes" id="UP000309138">
    <property type="component" value="Unassembled WGS sequence"/>
</dbReference>
<gene>
    <name evidence="2" type="ORF">FBR43_07350</name>
</gene>